<dbReference type="GO" id="GO:0008234">
    <property type="term" value="F:cysteine-type peptidase activity"/>
    <property type="evidence" value="ECO:0007669"/>
    <property type="project" value="UniProtKB-KW"/>
</dbReference>
<dbReference type="PROSITE" id="PS51257">
    <property type="entry name" value="PROKAR_LIPOPROTEIN"/>
    <property type="match status" value="1"/>
</dbReference>
<dbReference type="Gene3D" id="3.90.1720.10">
    <property type="entry name" value="endopeptidase domain like (from Nostoc punctiforme)"/>
    <property type="match status" value="1"/>
</dbReference>
<dbReference type="InterPro" id="IPR051202">
    <property type="entry name" value="Peptidase_C40"/>
</dbReference>
<name>A0A5J4RZF5_9ZZZZ</name>
<sequence length="407" mass="45823">MAIMAKKLMACLTILLSVFITACIDKETKFKNDLQELEETTGQQYVPDKRVGLLEADGYFVGRKVVLKGITTSSEAKRVLIAGLAKREYGVIDSLQLLPDEARLEGKTYGVVNLSVCNMRAGSDFSSEMVTQGLLGMPVRVLQWNDWYRIQTPDNYIGWVHRTGIFAMTKQEYNEWNNAEKVIVTSHYGFTYEKPDVTSQPISDVVAGNRLKWEGTEDRFYKVSYPDGKQAYIAKPIAQPEMEWRASLSQDAGNIVRTALSMNGIPYLWAGTSSKGVDCSGFVRTVLYMHDIIIPRDASQQAYAGEHIDIAPDFGNLQPGNLLFFGRPAVGERKERVVHTGIYLGDKKFIHSQGYVHISSFNREDDEFDAFNLNRLLFATRILPVINRSNGGEIHTTLTNPYYLSQK</sequence>
<evidence type="ECO:0000313" key="6">
    <source>
        <dbReference type="EMBL" id="KAA6338500.1"/>
    </source>
</evidence>
<dbReference type="Pfam" id="PF18348">
    <property type="entry name" value="SH3_16"/>
    <property type="match status" value="1"/>
</dbReference>
<accession>A0A5J4RZF5</accession>
<keyword evidence="2" id="KW-0645">Protease</keyword>
<dbReference type="InterPro" id="IPR038765">
    <property type="entry name" value="Papain-like_cys_pep_sf"/>
</dbReference>
<dbReference type="AlphaFoldDB" id="A0A5J4RZF5"/>
<feature type="domain" description="NlpC/P60" evidence="5">
    <location>
        <begin position="249"/>
        <end position="383"/>
    </location>
</feature>
<keyword evidence="3 6" id="KW-0378">Hydrolase</keyword>
<dbReference type="GO" id="GO:0006508">
    <property type="term" value="P:proteolysis"/>
    <property type="evidence" value="ECO:0007669"/>
    <property type="project" value="UniProtKB-KW"/>
</dbReference>
<dbReference type="Pfam" id="PF00877">
    <property type="entry name" value="NLPC_P60"/>
    <property type="match status" value="1"/>
</dbReference>
<dbReference type="PANTHER" id="PTHR47053">
    <property type="entry name" value="MUREIN DD-ENDOPEPTIDASE MEPH-RELATED"/>
    <property type="match status" value="1"/>
</dbReference>
<evidence type="ECO:0000259" key="5">
    <source>
        <dbReference type="PROSITE" id="PS51935"/>
    </source>
</evidence>
<comment type="similarity">
    <text evidence="1">Belongs to the peptidase C40 family.</text>
</comment>
<comment type="caution">
    <text evidence="6">The sequence shown here is derived from an EMBL/GenBank/DDBJ whole genome shotgun (WGS) entry which is preliminary data.</text>
</comment>
<evidence type="ECO:0000256" key="3">
    <source>
        <dbReference type="ARBA" id="ARBA00022801"/>
    </source>
</evidence>
<evidence type="ECO:0000256" key="1">
    <source>
        <dbReference type="ARBA" id="ARBA00007074"/>
    </source>
</evidence>
<proteinExistence type="inferred from homology"/>
<gene>
    <name evidence="6" type="ORF">EZS27_013504</name>
</gene>
<evidence type="ECO:0000256" key="2">
    <source>
        <dbReference type="ARBA" id="ARBA00022670"/>
    </source>
</evidence>
<protein>
    <submittedName>
        <fullName evidence="6">Dipeptidyl-peptidase 6</fullName>
        <ecNumber evidence="6">3.4.22.-</ecNumber>
    </submittedName>
</protein>
<dbReference type="Gene3D" id="2.30.30.40">
    <property type="entry name" value="SH3 Domains"/>
    <property type="match status" value="2"/>
</dbReference>
<dbReference type="PANTHER" id="PTHR47053:SF1">
    <property type="entry name" value="MUREIN DD-ENDOPEPTIDASE MEPH-RELATED"/>
    <property type="match status" value="1"/>
</dbReference>
<dbReference type="PROSITE" id="PS51935">
    <property type="entry name" value="NLPC_P60"/>
    <property type="match status" value="1"/>
</dbReference>
<dbReference type="InterPro" id="IPR000064">
    <property type="entry name" value="NLP_P60_dom"/>
</dbReference>
<evidence type="ECO:0000256" key="4">
    <source>
        <dbReference type="ARBA" id="ARBA00022807"/>
    </source>
</evidence>
<dbReference type="InterPro" id="IPR041382">
    <property type="entry name" value="SH3_16"/>
</dbReference>
<organism evidence="6">
    <name type="scientific">termite gut metagenome</name>
    <dbReference type="NCBI Taxonomy" id="433724"/>
    <lineage>
        <taxon>unclassified sequences</taxon>
        <taxon>metagenomes</taxon>
        <taxon>organismal metagenomes</taxon>
    </lineage>
</organism>
<keyword evidence="4" id="KW-0788">Thiol protease</keyword>
<dbReference type="SUPFAM" id="SSF54001">
    <property type="entry name" value="Cysteine proteinases"/>
    <property type="match status" value="1"/>
</dbReference>
<dbReference type="EMBL" id="SNRY01000611">
    <property type="protein sequence ID" value="KAA6338500.1"/>
    <property type="molecule type" value="Genomic_DNA"/>
</dbReference>
<reference evidence="6" key="1">
    <citation type="submission" date="2019-03" db="EMBL/GenBank/DDBJ databases">
        <title>Single cell metagenomics reveals metabolic interactions within the superorganism composed of flagellate Streblomastix strix and complex community of Bacteroidetes bacteria on its surface.</title>
        <authorList>
            <person name="Treitli S.C."/>
            <person name="Kolisko M."/>
            <person name="Husnik F."/>
            <person name="Keeling P."/>
            <person name="Hampl V."/>
        </authorList>
    </citation>
    <scope>NUCLEOTIDE SEQUENCE</scope>
    <source>
        <strain evidence="6">STM</strain>
    </source>
</reference>
<dbReference type="EC" id="3.4.22.-" evidence="6"/>